<evidence type="ECO:0000256" key="1">
    <source>
        <dbReference type="ARBA" id="ARBA00004141"/>
    </source>
</evidence>
<comment type="similarity">
    <text evidence="2">Belongs to the monovalent cation:proton antiporter 2 (CPA2) transporter (TC 2.A.37) family.</text>
</comment>
<comment type="subcellular location">
    <subcellularLocation>
        <location evidence="1">Membrane</location>
        <topology evidence="1">Multi-pass membrane protein</topology>
    </subcellularLocation>
</comment>
<keyword evidence="7" id="KW-0915">Sodium</keyword>
<dbReference type="InterPro" id="IPR038770">
    <property type="entry name" value="Na+/solute_symporter_sf"/>
</dbReference>
<evidence type="ECO:0000256" key="7">
    <source>
        <dbReference type="ARBA" id="ARBA00023053"/>
    </source>
</evidence>
<keyword evidence="6" id="KW-1133">Transmembrane helix</keyword>
<evidence type="ECO:0000256" key="4">
    <source>
        <dbReference type="ARBA" id="ARBA00022449"/>
    </source>
</evidence>
<organism evidence="12 13">
    <name type="scientific">Turicibacter sanguinis</name>
    <dbReference type="NCBI Taxonomy" id="154288"/>
    <lineage>
        <taxon>Bacteria</taxon>
        <taxon>Bacillati</taxon>
        <taxon>Bacillota</taxon>
        <taxon>Erysipelotrichia</taxon>
        <taxon>Erysipelotrichales</taxon>
        <taxon>Turicibacteraceae</taxon>
        <taxon>Turicibacter</taxon>
    </lineage>
</organism>
<dbReference type="EMBL" id="WMQE01000008">
    <property type="protein sequence ID" value="MTK20774.1"/>
    <property type="molecule type" value="Genomic_DNA"/>
</dbReference>
<dbReference type="GO" id="GO:0006814">
    <property type="term" value="P:sodium ion transport"/>
    <property type="evidence" value="ECO:0007669"/>
    <property type="project" value="UniProtKB-KW"/>
</dbReference>
<protein>
    <submittedName>
        <fullName evidence="12">Cation:proton antiporter</fullName>
    </submittedName>
</protein>
<dbReference type="Pfam" id="PF00999">
    <property type="entry name" value="Na_H_Exchanger"/>
    <property type="match status" value="1"/>
</dbReference>
<evidence type="ECO:0000313" key="12">
    <source>
        <dbReference type="EMBL" id="MTK20774.1"/>
    </source>
</evidence>
<evidence type="ECO:0000256" key="6">
    <source>
        <dbReference type="ARBA" id="ARBA00022989"/>
    </source>
</evidence>
<evidence type="ECO:0000256" key="9">
    <source>
        <dbReference type="ARBA" id="ARBA00023136"/>
    </source>
</evidence>
<comment type="caution">
    <text evidence="12">The sequence shown here is derived from an EMBL/GenBank/DDBJ whole genome shotgun (WGS) entry which is preliminary data.</text>
</comment>
<dbReference type="Gene3D" id="1.20.1530.20">
    <property type="match status" value="1"/>
</dbReference>
<evidence type="ECO:0000256" key="10">
    <source>
        <dbReference type="ARBA" id="ARBA00023201"/>
    </source>
</evidence>
<dbReference type="PANTHER" id="PTHR43562">
    <property type="entry name" value="NAPA-TYPE SODIUM/HYDROGEN ANTIPORTER"/>
    <property type="match status" value="1"/>
</dbReference>
<accession>A0A6A8SMY8</accession>
<reference evidence="12 13" key="1">
    <citation type="journal article" date="2019" name="Nat. Med.">
        <title>A library of human gut bacterial isolates paired with longitudinal multiomics data enables mechanistic microbiome research.</title>
        <authorList>
            <person name="Poyet M."/>
            <person name="Groussin M."/>
            <person name="Gibbons S.M."/>
            <person name="Avila-Pacheco J."/>
            <person name="Jiang X."/>
            <person name="Kearney S.M."/>
            <person name="Perrotta A.R."/>
            <person name="Berdy B."/>
            <person name="Zhao S."/>
            <person name="Lieberman T.D."/>
            <person name="Swanson P.K."/>
            <person name="Smith M."/>
            <person name="Roesemann S."/>
            <person name="Alexander J.E."/>
            <person name="Rich S.A."/>
            <person name="Livny J."/>
            <person name="Vlamakis H."/>
            <person name="Clish C."/>
            <person name="Bullock K."/>
            <person name="Deik A."/>
            <person name="Scott J."/>
            <person name="Pierce K.A."/>
            <person name="Xavier R.J."/>
            <person name="Alm E.J."/>
        </authorList>
    </citation>
    <scope>NUCLEOTIDE SEQUENCE [LARGE SCALE GENOMIC DNA]</scope>
    <source>
        <strain evidence="12 13">BIOML-A198</strain>
    </source>
</reference>
<feature type="domain" description="Cation/H+ exchanger transmembrane" evidence="11">
    <location>
        <begin position="17"/>
        <end position="386"/>
    </location>
</feature>
<keyword evidence="8" id="KW-0406">Ion transport</keyword>
<dbReference type="GO" id="GO:1902600">
    <property type="term" value="P:proton transmembrane transport"/>
    <property type="evidence" value="ECO:0007669"/>
    <property type="project" value="InterPro"/>
</dbReference>
<keyword evidence="4" id="KW-0050">Antiport</keyword>
<proteinExistence type="inferred from homology"/>
<keyword evidence="3" id="KW-0813">Transport</keyword>
<dbReference type="PANTHER" id="PTHR43562:SF3">
    <property type="entry name" value="SODIUM ION_PROTON EXCHANGER (EUROFUNG)"/>
    <property type="match status" value="1"/>
</dbReference>
<dbReference type="InterPro" id="IPR006153">
    <property type="entry name" value="Cation/H_exchanger_TM"/>
</dbReference>
<sequence>MSYNYLFDIALILLSTKGLGLVTKKFSMPQVVGALLAGLVLGPAMLNVLHETDFIKQIAELGVIVLMFTAGLETDLQELKKTGKASFVIAVFGVLVPLLFGFITASFFNQTSTAEGVSHTLQNIFIGIILTATSVSITVETLKELGKLNTRAGNAILGAAIIDDILGIVALTLITSCADSSVNIVLVLGKVILFFVFAILAGMLFYKFFIYWVQRYNRDMRRFVVISFVFCLILAFLAEEWFGVADITGAFIAGLILSNTSCVHYITSRFETISYMLLSPIFFASIGIQVDLSGMNQTLLLFTVVLVVIAIISKIIGCGLGAKLCHYSTKESLQVGVGMVSRGEVALIVASKGAALGLMSAVNFGPIVVVVVITTIVTPILLKIVFSSKKDSRNLTKTNSKLIKS</sequence>
<evidence type="ECO:0000256" key="2">
    <source>
        <dbReference type="ARBA" id="ARBA00005551"/>
    </source>
</evidence>
<dbReference type="OrthoDB" id="9793589at2"/>
<keyword evidence="9" id="KW-0472">Membrane</keyword>
<dbReference type="AlphaFoldDB" id="A0A6A8SMY8"/>
<evidence type="ECO:0000313" key="13">
    <source>
        <dbReference type="Proteomes" id="UP000487649"/>
    </source>
</evidence>
<evidence type="ECO:0000256" key="3">
    <source>
        <dbReference type="ARBA" id="ARBA00022448"/>
    </source>
</evidence>
<dbReference type="GO" id="GO:0015297">
    <property type="term" value="F:antiporter activity"/>
    <property type="evidence" value="ECO:0007669"/>
    <property type="project" value="UniProtKB-KW"/>
</dbReference>
<name>A0A6A8SMY8_9FIRM</name>
<keyword evidence="10" id="KW-0739">Sodium transport</keyword>
<keyword evidence="5" id="KW-0812">Transmembrane</keyword>
<evidence type="ECO:0000259" key="11">
    <source>
        <dbReference type="Pfam" id="PF00999"/>
    </source>
</evidence>
<dbReference type="Proteomes" id="UP000487649">
    <property type="component" value="Unassembled WGS sequence"/>
</dbReference>
<evidence type="ECO:0000256" key="8">
    <source>
        <dbReference type="ARBA" id="ARBA00023065"/>
    </source>
</evidence>
<gene>
    <name evidence="12" type="ORF">GMA92_04890</name>
</gene>
<evidence type="ECO:0000256" key="5">
    <source>
        <dbReference type="ARBA" id="ARBA00022692"/>
    </source>
</evidence>
<dbReference type="GO" id="GO:0016020">
    <property type="term" value="C:membrane"/>
    <property type="evidence" value="ECO:0007669"/>
    <property type="project" value="UniProtKB-SubCell"/>
</dbReference>